<evidence type="ECO:0000259" key="2">
    <source>
        <dbReference type="Pfam" id="PF11847"/>
    </source>
</evidence>
<keyword evidence="1" id="KW-0472">Membrane</keyword>
<evidence type="ECO:0000313" key="4">
    <source>
        <dbReference type="Proteomes" id="UP001596074"/>
    </source>
</evidence>
<protein>
    <submittedName>
        <fullName evidence="3">Alpha-(1-&gt;3)-arabinofuranosyltransferase family protein</fullName>
    </submittedName>
</protein>
<sequence>MTTGTTGAAEAVRAAARSGVAVACCGGVNATATVAVLVVPVLYLLTRR</sequence>
<gene>
    <name evidence="3" type="ORF">ACFPZN_37820</name>
</gene>
<name>A0ABW1ABE7_9ACTN</name>
<dbReference type="Proteomes" id="UP001596074">
    <property type="component" value="Unassembled WGS sequence"/>
</dbReference>
<feature type="transmembrane region" description="Helical" evidence="1">
    <location>
        <begin position="20"/>
        <end position="45"/>
    </location>
</feature>
<keyword evidence="1" id="KW-0812">Transmembrane</keyword>
<keyword evidence="1" id="KW-1133">Transmembrane helix</keyword>
<dbReference type="InterPro" id="IPR021798">
    <property type="entry name" value="AftD_N"/>
</dbReference>
<feature type="domain" description="Alpha-(1-&gt;3)-arabinofuranosyltransferase N-terminal GT-C" evidence="2">
    <location>
        <begin position="8"/>
        <end position="48"/>
    </location>
</feature>
<accession>A0ABW1ABE7</accession>
<evidence type="ECO:0000313" key="3">
    <source>
        <dbReference type="EMBL" id="MFC5751409.1"/>
    </source>
</evidence>
<organism evidence="3 4">
    <name type="scientific">Actinomadura rugatobispora</name>
    <dbReference type="NCBI Taxonomy" id="1994"/>
    <lineage>
        <taxon>Bacteria</taxon>
        <taxon>Bacillati</taxon>
        <taxon>Actinomycetota</taxon>
        <taxon>Actinomycetes</taxon>
        <taxon>Streptosporangiales</taxon>
        <taxon>Thermomonosporaceae</taxon>
        <taxon>Actinomadura</taxon>
    </lineage>
</organism>
<dbReference type="EMBL" id="JBHSON010000069">
    <property type="protein sequence ID" value="MFC5751409.1"/>
    <property type="molecule type" value="Genomic_DNA"/>
</dbReference>
<dbReference type="RefSeq" id="WP_378287369.1">
    <property type="nucleotide sequence ID" value="NZ_JBHSON010000069.1"/>
</dbReference>
<reference evidence="4" key="1">
    <citation type="journal article" date="2019" name="Int. J. Syst. Evol. Microbiol.">
        <title>The Global Catalogue of Microorganisms (GCM) 10K type strain sequencing project: providing services to taxonomists for standard genome sequencing and annotation.</title>
        <authorList>
            <consortium name="The Broad Institute Genomics Platform"/>
            <consortium name="The Broad Institute Genome Sequencing Center for Infectious Disease"/>
            <person name="Wu L."/>
            <person name="Ma J."/>
        </authorList>
    </citation>
    <scope>NUCLEOTIDE SEQUENCE [LARGE SCALE GENOMIC DNA]</scope>
    <source>
        <strain evidence="4">KCTC 42087</strain>
    </source>
</reference>
<feature type="non-terminal residue" evidence="3">
    <location>
        <position position="48"/>
    </location>
</feature>
<proteinExistence type="predicted"/>
<evidence type="ECO:0000256" key="1">
    <source>
        <dbReference type="SAM" id="Phobius"/>
    </source>
</evidence>
<keyword evidence="4" id="KW-1185">Reference proteome</keyword>
<comment type="caution">
    <text evidence="3">The sequence shown here is derived from an EMBL/GenBank/DDBJ whole genome shotgun (WGS) entry which is preliminary data.</text>
</comment>
<dbReference type="Pfam" id="PF11847">
    <property type="entry name" value="GT-C_AftD"/>
    <property type="match status" value="1"/>
</dbReference>